<dbReference type="EMBL" id="JBHUMP010000006">
    <property type="protein sequence ID" value="MFD2739641.1"/>
    <property type="molecule type" value="Genomic_DNA"/>
</dbReference>
<accession>A0ABW5U3M5</accession>
<dbReference type="PROSITE" id="PS51257">
    <property type="entry name" value="PROKAR_LIPOPROTEIN"/>
    <property type="match status" value="1"/>
</dbReference>
<keyword evidence="2" id="KW-1185">Reference proteome</keyword>
<dbReference type="RefSeq" id="WP_386373456.1">
    <property type="nucleotide sequence ID" value="NZ_JBHUMP010000006.1"/>
</dbReference>
<reference evidence="2" key="1">
    <citation type="journal article" date="2019" name="Int. J. Syst. Evol. Microbiol.">
        <title>The Global Catalogue of Microorganisms (GCM) 10K type strain sequencing project: providing services to taxonomists for standard genome sequencing and annotation.</title>
        <authorList>
            <consortium name="The Broad Institute Genomics Platform"/>
            <consortium name="The Broad Institute Genome Sequencing Center for Infectious Disease"/>
            <person name="Wu L."/>
            <person name="Ma J."/>
        </authorList>
    </citation>
    <scope>NUCLEOTIDE SEQUENCE [LARGE SCALE GENOMIC DNA]</scope>
    <source>
        <strain evidence="2">TISTR 2562</strain>
    </source>
</reference>
<evidence type="ECO:0000313" key="2">
    <source>
        <dbReference type="Proteomes" id="UP001597474"/>
    </source>
</evidence>
<sequence>MTTWTSKGPLLAAALLLLTGCEVGPVGSGAAPKGLSQARMGGGALRLVPPPGYCIDQGSLKARFALLARCDAFAAVDTVSDAPRGMITFSMLPAPAGAELPSPETIAKAARLTRLSEVESTAAETIFRAVGPVPVKGVSPRHWRAAALIDGQLVGIALYGPEDGRAITGDGRMLIKALIARSRAANP</sequence>
<organism evidence="1 2">
    <name type="scientific">Sulfitobacter aestuarii</name>
    <dbReference type="NCBI Taxonomy" id="2161676"/>
    <lineage>
        <taxon>Bacteria</taxon>
        <taxon>Pseudomonadati</taxon>
        <taxon>Pseudomonadota</taxon>
        <taxon>Alphaproteobacteria</taxon>
        <taxon>Rhodobacterales</taxon>
        <taxon>Roseobacteraceae</taxon>
        <taxon>Sulfitobacter</taxon>
    </lineage>
</organism>
<evidence type="ECO:0008006" key="3">
    <source>
        <dbReference type="Google" id="ProtNLM"/>
    </source>
</evidence>
<dbReference type="Proteomes" id="UP001597474">
    <property type="component" value="Unassembled WGS sequence"/>
</dbReference>
<evidence type="ECO:0000313" key="1">
    <source>
        <dbReference type="EMBL" id="MFD2739641.1"/>
    </source>
</evidence>
<name>A0ABW5U3M5_9RHOB</name>
<gene>
    <name evidence="1" type="ORF">ACFSUD_08680</name>
</gene>
<comment type="caution">
    <text evidence="1">The sequence shown here is derived from an EMBL/GenBank/DDBJ whole genome shotgun (WGS) entry which is preliminary data.</text>
</comment>
<protein>
    <recommendedName>
        <fullName evidence="3">Dihydroxy-acid dehydratase</fullName>
    </recommendedName>
</protein>
<proteinExistence type="predicted"/>